<evidence type="ECO:0000313" key="2">
    <source>
        <dbReference type="EMBL" id="KAK8052870.1"/>
    </source>
</evidence>
<evidence type="ECO:0000313" key="3">
    <source>
        <dbReference type="Proteomes" id="UP001446871"/>
    </source>
</evidence>
<dbReference type="EMBL" id="JAQQWM010000008">
    <property type="protein sequence ID" value="KAK8052870.1"/>
    <property type="molecule type" value="Genomic_DNA"/>
</dbReference>
<feature type="region of interest" description="Disordered" evidence="1">
    <location>
        <begin position="142"/>
        <end position="230"/>
    </location>
</feature>
<name>A0ABR1U1U7_9PEZI</name>
<evidence type="ECO:0000256" key="1">
    <source>
        <dbReference type="SAM" id="MobiDB-lite"/>
    </source>
</evidence>
<feature type="compositionally biased region" description="Low complexity" evidence="1">
    <location>
        <begin position="1"/>
        <end position="16"/>
    </location>
</feature>
<sequence length="771" mass="85818">MPTTRSTRLTCTSTPSQPSTRNTTPTGTWASSRDSGGRWLWSNQYGYEVLQQGQPQAHLYSVNENREVTSRPAQGHWVGQEWVEDGSQVHYAAVQGPVNFVNVDGQPFPLGHVRIDQHGRRTVLDANGTWFNIDTVVPYTADQDDGTGNHTHPAAAAALNDDDDGAVSEVSEILQEVYGREREPPRPERVEGAVAGPPLVPSPSRSPNQGSPNQGSSSQGPGPGPYLDISNPTWGPVDGWLAEVFPLSRYRAADSLEARMQHHQAYLPREKPPQLTFARDQNEASDVWVSVRSEVDIPCTWHDSQGSNSTMRFGKKPFPVPSPYFPTTPAGSGWTSGPPDANCTAIALVEALHSQMLSIGDALVRRRRQRPYFASTKDRLSQEARQRNPARRLTDDEERWYWQVEPLGFSNTRGDQDAPLRSADIKMYKVAITTPAYLYNEQTQHSWFWEPQEMFSSLDRQFPWWADGVPSMQVEVGPLRGLHWSTPQLRNIASFWYACEPYLQSLLPDIQEEGGRFEPTHGRCRVAQGEPPETSNWLCRQALHGAKFSALPLEASLRVPEPTQTEHDLAEHGPDRAGEYDTEARSTKRGSTVLHNGISPAGTFFSRQPTDWEGNPTGQRPNLWRLRRHDVLNNIQRAASSPAVALMIPKRSLYVTMAPSTLKGVGVGGWGTIVANLVRIAASSADWPQLCRLMPPAYELVRSAEPDERDPATGMPRFPHGMETRYSAKFDVFDMMWPMFPAKLIGIIESLMHTGMSGDGHIFGHRSKSLG</sequence>
<accession>A0ABR1U1U7</accession>
<dbReference type="Proteomes" id="UP001446871">
    <property type="component" value="Unassembled WGS sequence"/>
</dbReference>
<feature type="region of interest" description="Disordered" evidence="1">
    <location>
        <begin position="560"/>
        <end position="621"/>
    </location>
</feature>
<reference evidence="2 3" key="1">
    <citation type="submission" date="2023-01" db="EMBL/GenBank/DDBJ databases">
        <title>Analysis of 21 Apiospora genomes using comparative genomics revels a genus with tremendous synthesis potential of carbohydrate active enzymes and secondary metabolites.</title>
        <authorList>
            <person name="Sorensen T."/>
        </authorList>
    </citation>
    <scope>NUCLEOTIDE SEQUENCE [LARGE SCALE GENOMIC DNA]</scope>
    <source>
        <strain evidence="2 3">CBS 83171</strain>
    </source>
</reference>
<feature type="compositionally biased region" description="Low complexity" evidence="1">
    <location>
        <begin position="206"/>
        <end position="220"/>
    </location>
</feature>
<feature type="compositionally biased region" description="Basic and acidic residues" evidence="1">
    <location>
        <begin position="564"/>
        <end position="586"/>
    </location>
</feature>
<keyword evidence="3" id="KW-1185">Reference proteome</keyword>
<feature type="region of interest" description="Disordered" evidence="1">
    <location>
        <begin position="1"/>
        <end position="34"/>
    </location>
</feature>
<feature type="compositionally biased region" description="Basic and acidic residues" evidence="1">
    <location>
        <begin position="178"/>
        <end position="191"/>
    </location>
</feature>
<proteinExistence type="predicted"/>
<comment type="caution">
    <text evidence="2">The sequence shown here is derived from an EMBL/GenBank/DDBJ whole genome shotgun (WGS) entry which is preliminary data.</text>
</comment>
<feature type="compositionally biased region" description="Polar residues" evidence="1">
    <location>
        <begin position="17"/>
        <end position="34"/>
    </location>
</feature>
<organism evidence="2 3">
    <name type="scientific">Apiospora saccharicola</name>
    <dbReference type="NCBI Taxonomy" id="335842"/>
    <lineage>
        <taxon>Eukaryota</taxon>
        <taxon>Fungi</taxon>
        <taxon>Dikarya</taxon>
        <taxon>Ascomycota</taxon>
        <taxon>Pezizomycotina</taxon>
        <taxon>Sordariomycetes</taxon>
        <taxon>Xylariomycetidae</taxon>
        <taxon>Amphisphaeriales</taxon>
        <taxon>Apiosporaceae</taxon>
        <taxon>Apiospora</taxon>
    </lineage>
</organism>
<protein>
    <submittedName>
        <fullName evidence="2">Uncharacterized protein</fullName>
    </submittedName>
</protein>
<gene>
    <name evidence="2" type="ORF">PG996_012171</name>
</gene>